<dbReference type="GO" id="GO:0005524">
    <property type="term" value="F:ATP binding"/>
    <property type="evidence" value="ECO:0007669"/>
    <property type="project" value="UniProtKB-UniRule"/>
</dbReference>
<comment type="catalytic activity">
    <reaction evidence="6 7">
        <text>5-amino-1-(5-phospho-beta-D-ribosyl)imidazole + hydrogencarbonate + ATP = 5-carboxyamino-1-(5-phospho-D-ribosyl)imidazole + ADP + phosphate + 2 H(+)</text>
        <dbReference type="Rhea" id="RHEA:19317"/>
        <dbReference type="ChEBI" id="CHEBI:15378"/>
        <dbReference type="ChEBI" id="CHEBI:17544"/>
        <dbReference type="ChEBI" id="CHEBI:30616"/>
        <dbReference type="ChEBI" id="CHEBI:43474"/>
        <dbReference type="ChEBI" id="CHEBI:58730"/>
        <dbReference type="ChEBI" id="CHEBI:137981"/>
        <dbReference type="ChEBI" id="CHEBI:456216"/>
        <dbReference type="EC" id="6.3.4.18"/>
    </reaction>
</comment>
<comment type="subunit">
    <text evidence="6 7">Homodimer.</text>
</comment>
<evidence type="ECO:0000256" key="3">
    <source>
        <dbReference type="ARBA" id="ARBA00022793"/>
    </source>
</evidence>
<keyword evidence="2 6" id="KW-0658">Purine biosynthesis</keyword>
<dbReference type="Gene3D" id="3.30.470.20">
    <property type="entry name" value="ATP-grasp fold, B domain"/>
    <property type="match status" value="1"/>
</dbReference>
<comment type="caution">
    <text evidence="9">The sequence shown here is derived from an EMBL/GenBank/DDBJ whole genome shotgun (WGS) entry which is preliminary data.</text>
</comment>
<dbReference type="Gene3D" id="3.40.50.20">
    <property type="match status" value="1"/>
</dbReference>
<feature type="binding site" evidence="6">
    <location>
        <begin position="272"/>
        <end position="273"/>
    </location>
    <ligand>
        <name>ATP</name>
        <dbReference type="ChEBI" id="CHEBI:30616"/>
    </ligand>
</feature>
<keyword evidence="1 6" id="KW-0547">Nucleotide-binding</keyword>
<feature type="binding site" evidence="6">
    <location>
        <position position="110"/>
    </location>
    <ligand>
        <name>ATP</name>
        <dbReference type="ChEBI" id="CHEBI:30616"/>
    </ligand>
</feature>
<name>A0A316TVC5_9BACT</name>
<dbReference type="GO" id="GO:0046872">
    <property type="term" value="F:metal ion binding"/>
    <property type="evidence" value="ECO:0007669"/>
    <property type="project" value="InterPro"/>
</dbReference>
<dbReference type="EC" id="6.3.4.18" evidence="6 7"/>
<dbReference type="HAMAP" id="MF_01928">
    <property type="entry name" value="PurK"/>
    <property type="match status" value="1"/>
</dbReference>
<dbReference type="InterPro" id="IPR011761">
    <property type="entry name" value="ATP-grasp"/>
</dbReference>
<comment type="function">
    <text evidence="6">Catalyzes the ATP-dependent conversion of 5-aminoimidazole ribonucleotide (AIR) and HCO(3)(-) to N5-carboxyaminoimidazole ribonucleotide (N5-CAIR).</text>
</comment>
<dbReference type="InterPro" id="IPR040686">
    <property type="entry name" value="PurK_C"/>
</dbReference>
<evidence type="ECO:0000313" key="9">
    <source>
        <dbReference type="EMBL" id="PWN06384.1"/>
    </source>
</evidence>
<gene>
    <name evidence="6 7" type="primary">purK</name>
    <name evidence="9" type="ORF">DDZ15_11235</name>
</gene>
<evidence type="ECO:0000313" key="10">
    <source>
        <dbReference type="Proteomes" id="UP000245533"/>
    </source>
</evidence>
<evidence type="ECO:0000256" key="1">
    <source>
        <dbReference type="ARBA" id="ARBA00022741"/>
    </source>
</evidence>
<dbReference type="SUPFAM" id="SSF56059">
    <property type="entry name" value="Glutathione synthetase ATP-binding domain-like"/>
    <property type="match status" value="1"/>
</dbReference>
<dbReference type="InterPro" id="IPR011054">
    <property type="entry name" value="Rudment_hybrid_motif"/>
</dbReference>
<evidence type="ECO:0000256" key="2">
    <source>
        <dbReference type="ARBA" id="ARBA00022755"/>
    </source>
</evidence>
<comment type="function">
    <text evidence="7">Catalyzes the ATP-dependent conversion of 5-aminoimidazole ribonucleotide (AIR) and HCO(3)- to N5-carboxyaminoimidazole ribonucleotide (N5-CAIR).</text>
</comment>
<keyword evidence="6 7" id="KW-0436">Ligase</keyword>
<dbReference type="GO" id="GO:0005829">
    <property type="term" value="C:cytosol"/>
    <property type="evidence" value="ECO:0007669"/>
    <property type="project" value="TreeGrafter"/>
</dbReference>
<organism evidence="9 10">
    <name type="scientific">Rhodohalobacter mucosus</name>
    <dbReference type="NCBI Taxonomy" id="2079485"/>
    <lineage>
        <taxon>Bacteria</taxon>
        <taxon>Pseudomonadati</taxon>
        <taxon>Balneolota</taxon>
        <taxon>Balneolia</taxon>
        <taxon>Balneolales</taxon>
        <taxon>Balneolaceae</taxon>
        <taxon>Rhodohalobacter</taxon>
    </lineage>
</organism>
<keyword evidence="4 6" id="KW-0067">ATP-binding</keyword>
<comment type="pathway">
    <text evidence="6 7">Purine metabolism; IMP biosynthesis via de novo pathway; 5-amino-1-(5-phospho-D-ribosyl)imidazole-4-carboxylate from 5-amino-1-(5-phospho-D-ribosyl)imidazole (N5-CAIR route): step 1/2.</text>
</comment>
<dbReference type="RefSeq" id="WP_109647177.1">
    <property type="nucleotide sequence ID" value="NZ_QGGB01000007.1"/>
</dbReference>
<evidence type="ECO:0000256" key="7">
    <source>
        <dbReference type="RuleBase" id="RU361200"/>
    </source>
</evidence>
<dbReference type="SUPFAM" id="SSF51246">
    <property type="entry name" value="Rudiment single hybrid motif"/>
    <property type="match status" value="1"/>
</dbReference>
<dbReference type="Proteomes" id="UP000245533">
    <property type="component" value="Unassembled WGS sequence"/>
</dbReference>
<dbReference type="Pfam" id="PF22660">
    <property type="entry name" value="RS_preATP-grasp-like"/>
    <property type="match status" value="1"/>
</dbReference>
<dbReference type="Pfam" id="PF17769">
    <property type="entry name" value="PurK_C"/>
    <property type="match status" value="1"/>
</dbReference>
<feature type="binding site" evidence="6">
    <location>
        <begin position="188"/>
        <end position="191"/>
    </location>
    <ligand>
        <name>ATP</name>
        <dbReference type="ChEBI" id="CHEBI:30616"/>
    </ligand>
</feature>
<reference evidence="9 10" key="1">
    <citation type="submission" date="2018-05" db="EMBL/GenBank/DDBJ databases">
        <title>Rhodohalobacter halophilus gen. nov., sp. nov., a moderately halophilic member of the family Balneolaceae.</title>
        <authorList>
            <person name="Liu Z.-W."/>
        </authorList>
    </citation>
    <scope>NUCLEOTIDE SEQUENCE [LARGE SCALE GENOMIC DNA]</scope>
    <source>
        <strain evidence="9 10">8A47</strain>
    </source>
</reference>
<keyword evidence="3" id="KW-0210">Decarboxylase</keyword>
<dbReference type="NCBIfam" id="NF004679">
    <property type="entry name" value="PRK06019.1-5"/>
    <property type="match status" value="1"/>
</dbReference>
<dbReference type="FunFam" id="3.30.470.20:FF:000037">
    <property type="entry name" value="Phosphoribosylaminoimidazole carboxylase, chloroplastic"/>
    <property type="match status" value="1"/>
</dbReference>
<dbReference type="Gene3D" id="3.30.1490.20">
    <property type="entry name" value="ATP-grasp fold, A domain"/>
    <property type="match status" value="1"/>
</dbReference>
<accession>A0A316TVC5</accession>
<protein>
    <recommendedName>
        <fullName evidence="6 7">N5-carboxyaminoimidazole ribonucleotide synthase</fullName>
        <shortName evidence="6 7">N5-CAIR synthase</shortName>
        <ecNumber evidence="6 7">6.3.4.18</ecNumber>
    </recommendedName>
    <alternativeName>
        <fullName evidence="6 7">5-(carboxyamino)imidazole ribonucleotide synthetase</fullName>
    </alternativeName>
</protein>
<dbReference type="PANTHER" id="PTHR11609">
    <property type="entry name" value="PURINE BIOSYNTHESIS PROTEIN 6/7, PUR6/7"/>
    <property type="match status" value="1"/>
</dbReference>
<dbReference type="AlphaFoldDB" id="A0A316TVC5"/>
<dbReference type="EMBL" id="QGGB01000007">
    <property type="protein sequence ID" value="PWN06384.1"/>
    <property type="molecule type" value="Genomic_DNA"/>
</dbReference>
<dbReference type="UniPathway" id="UPA00074">
    <property type="reaction ID" value="UER00942"/>
</dbReference>
<feature type="domain" description="ATP-grasp" evidence="8">
    <location>
        <begin position="114"/>
        <end position="302"/>
    </location>
</feature>
<comment type="caution">
    <text evidence="6">Lacks conserved residue(s) required for the propagation of feature annotation.</text>
</comment>
<dbReference type="InterPro" id="IPR005875">
    <property type="entry name" value="PurK"/>
</dbReference>
<comment type="similarity">
    <text evidence="6 7">Belongs to the PurK/PurT family.</text>
</comment>
<dbReference type="GO" id="GO:0034028">
    <property type="term" value="F:5-(carboxyamino)imidazole ribonucleotide synthase activity"/>
    <property type="evidence" value="ECO:0007669"/>
    <property type="project" value="UniProtKB-UniRule"/>
</dbReference>
<evidence type="ECO:0000259" key="8">
    <source>
        <dbReference type="PROSITE" id="PS50975"/>
    </source>
</evidence>
<sequence>MKHPLQSGFTIGFLGAGQLARMSANTAFQYGMQVAVFSDRTENEPVQFMTPKSWSGTFSESDSMLEFAKACDVITLENEFIDSPVLSRLQKESGTPIYPSPDSFAMIENKLIEKQTFEGAGIPVTPYRLVKTEKDLNDFGEKFGWPYLLKSSKGGYDGYGNKTVKDPEGALKAFSNLGGNEGRDIIAEAFVDFTHELAVQVARNETGEVVYPVCETVQKHHICVAVKTPAPVSESVQKRVQELAMKATEAIDGKGIFAYEFFLTSGGEVLLNESAPRPHNSGHYSIEGCVTSQFENHVRAVCGLPLGDPSLTKPAAVMINLLGTHQRLSRVEFAEKSMREENGHLHIYGKLQSKPGRKMAHYTLLGDDVEEVYRKALDLTEMIEI</sequence>
<keyword evidence="5" id="KW-0456">Lyase</keyword>
<feature type="binding site" evidence="6">
    <location>
        <position position="196"/>
    </location>
    <ligand>
        <name>ATP</name>
        <dbReference type="ChEBI" id="CHEBI:30616"/>
    </ligand>
</feature>
<dbReference type="PANTHER" id="PTHR11609:SF5">
    <property type="entry name" value="PHOSPHORIBOSYLAMINOIMIDAZOLE CARBOXYLASE"/>
    <property type="match status" value="1"/>
</dbReference>
<dbReference type="Pfam" id="PF02222">
    <property type="entry name" value="ATP-grasp"/>
    <property type="match status" value="1"/>
</dbReference>
<dbReference type="InterPro" id="IPR016185">
    <property type="entry name" value="PreATP-grasp_dom_sf"/>
</dbReference>
<dbReference type="InterPro" id="IPR013815">
    <property type="entry name" value="ATP_grasp_subdomain_1"/>
</dbReference>
<dbReference type="NCBIfam" id="TIGR01161">
    <property type="entry name" value="purK"/>
    <property type="match status" value="1"/>
</dbReference>
<dbReference type="SUPFAM" id="SSF52440">
    <property type="entry name" value="PreATP-grasp domain"/>
    <property type="match status" value="1"/>
</dbReference>
<dbReference type="InterPro" id="IPR003135">
    <property type="entry name" value="ATP-grasp_carboxylate-amine"/>
</dbReference>
<keyword evidence="10" id="KW-1185">Reference proteome</keyword>
<proteinExistence type="inferred from homology"/>
<evidence type="ECO:0000256" key="6">
    <source>
        <dbReference type="HAMAP-Rule" id="MF_01928"/>
    </source>
</evidence>
<dbReference type="GO" id="GO:0004638">
    <property type="term" value="F:phosphoribosylaminoimidazole carboxylase activity"/>
    <property type="evidence" value="ECO:0007669"/>
    <property type="project" value="InterPro"/>
</dbReference>
<feature type="binding site" evidence="6">
    <location>
        <position position="150"/>
    </location>
    <ligand>
        <name>ATP</name>
        <dbReference type="ChEBI" id="CHEBI:30616"/>
    </ligand>
</feature>
<dbReference type="PROSITE" id="PS50975">
    <property type="entry name" value="ATP_GRASP"/>
    <property type="match status" value="1"/>
</dbReference>
<dbReference type="InterPro" id="IPR054350">
    <property type="entry name" value="PurT/PurK_preATP-grasp"/>
</dbReference>
<dbReference type="OrthoDB" id="9804625at2"/>
<evidence type="ECO:0000256" key="5">
    <source>
        <dbReference type="ARBA" id="ARBA00023239"/>
    </source>
</evidence>
<evidence type="ECO:0000256" key="4">
    <source>
        <dbReference type="ARBA" id="ARBA00022840"/>
    </source>
</evidence>
<dbReference type="GO" id="GO:0006189">
    <property type="term" value="P:'de novo' IMP biosynthetic process"/>
    <property type="evidence" value="ECO:0007669"/>
    <property type="project" value="UniProtKB-UniRule"/>
</dbReference>